<proteinExistence type="predicted"/>
<dbReference type="AlphaFoldDB" id="K0RTF4"/>
<evidence type="ECO:0000313" key="2">
    <source>
        <dbReference type="EMBL" id="EJK57123.1"/>
    </source>
</evidence>
<name>K0RTF4_THAOC</name>
<reference evidence="2 3" key="1">
    <citation type="journal article" date="2012" name="Genome Biol.">
        <title>Genome and low-iron response of an oceanic diatom adapted to chronic iron limitation.</title>
        <authorList>
            <person name="Lommer M."/>
            <person name="Specht M."/>
            <person name="Roy A.S."/>
            <person name="Kraemer L."/>
            <person name="Andreson R."/>
            <person name="Gutowska M.A."/>
            <person name="Wolf J."/>
            <person name="Bergner S.V."/>
            <person name="Schilhabel M.B."/>
            <person name="Klostermeier U.C."/>
            <person name="Beiko R.G."/>
            <person name="Rosenstiel P."/>
            <person name="Hippler M."/>
            <person name="Laroche J."/>
        </authorList>
    </citation>
    <scope>NUCLEOTIDE SEQUENCE [LARGE SCALE GENOMIC DNA]</scope>
    <source>
        <strain evidence="2 3">CCMP1005</strain>
    </source>
</reference>
<organism evidence="2 3">
    <name type="scientific">Thalassiosira oceanica</name>
    <name type="common">Marine diatom</name>
    <dbReference type="NCBI Taxonomy" id="159749"/>
    <lineage>
        <taxon>Eukaryota</taxon>
        <taxon>Sar</taxon>
        <taxon>Stramenopiles</taxon>
        <taxon>Ochrophyta</taxon>
        <taxon>Bacillariophyta</taxon>
        <taxon>Coscinodiscophyceae</taxon>
        <taxon>Thalassiosirophycidae</taxon>
        <taxon>Thalassiosirales</taxon>
        <taxon>Thalassiosiraceae</taxon>
        <taxon>Thalassiosira</taxon>
    </lineage>
</organism>
<sequence length="455" mass="50702">MGQTPSIVDIPDEWGEILAHLSVDDIARCSRERVSQERDTVYLNGRVFDMDERTVDLCVAILDAHAHLNGTRFQLVPGRMASLGIRGQLTEERFWAALFGCLTNEENGNDDDCETEIDDSFEVDVVEERKPPCSPQSRMGTRRSPIANLEKLYEQSENGHGSLQESRSDFIRLIQEQQAHIDRLERSLREANHQQRKMAIELQNLKGNMTQIPIQQLQTANTHETPKGDQSVAALDMGETRSLLNLAAENDRVDVIKDLLNDQPHNVVKDMLAGVSIESTSVKDAKFSPPLLHIAVKCGAVNAATCLLRMGADPSIRPIVPAPFMSSSYTPRRSAKRSESGMVVEEDQDYRKFHKMTAYELAFGTNNNASTTEAPPSWFGFSTPKNTATRNLEGLRHAFSAEVLRALGSDEADRLQQLFDSGLEVDAKIGDKPLAKWADELESVNCIHVIKDMTS</sequence>
<dbReference type="Gene3D" id="1.25.40.20">
    <property type="entry name" value="Ankyrin repeat-containing domain"/>
    <property type="match status" value="1"/>
</dbReference>
<keyword evidence="3" id="KW-1185">Reference proteome</keyword>
<dbReference type="eggNOG" id="ENOG502SPXF">
    <property type="taxonomic scope" value="Eukaryota"/>
</dbReference>
<dbReference type="SUPFAM" id="SSF48403">
    <property type="entry name" value="Ankyrin repeat"/>
    <property type="match status" value="1"/>
</dbReference>
<dbReference type="EMBL" id="AGNL01029404">
    <property type="protein sequence ID" value="EJK57123.1"/>
    <property type="molecule type" value="Genomic_DNA"/>
</dbReference>
<keyword evidence="1" id="KW-0175">Coiled coil</keyword>
<gene>
    <name evidence="2" type="ORF">THAOC_22866</name>
</gene>
<evidence type="ECO:0000313" key="3">
    <source>
        <dbReference type="Proteomes" id="UP000266841"/>
    </source>
</evidence>
<comment type="caution">
    <text evidence="2">The sequence shown here is derived from an EMBL/GenBank/DDBJ whole genome shotgun (WGS) entry which is preliminary data.</text>
</comment>
<dbReference type="InterPro" id="IPR036770">
    <property type="entry name" value="Ankyrin_rpt-contain_sf"/>
</dbReference>
<protein>
    <submittedName>
        <fullName evidence="2">Uncharacterized protein</fullName>
    </submittedName>
</protein>
<feature type="coiled-coil region" evidence="1">
    <location>
        <begin position="174"/>
        <end position="208"/>
    </location>
</feature>
<dbReference type="OrthoDB" id="45490at2759"/>
<dbReference type="Proteomes" id="UP000266841">
    <property type="component" value="Unassembled WGS sequence"/>
</dbReference>
<accession>K0RTF4</accession>
<evidence type="ECO:0000256" key="1">
    <source>
        <dbReference type="SAM" id="Coils"/>
    </source>
</evidence>